<evidence type="ECO:0000256" key="1">
    <source>
        <dbReference type="SAM" id="MobiDB-lite"/>
    </source>
</evidence>
<dbReference type="EMBL" id="CAKXAJ010025109">
    <property type="protein sequence ID" value="CAH2235053.1"/>
    <property type="molecule type" value="Genomic_DNA"/>
</dbReference>
<sequence>MTVKRWTPKTTTVVATASPGEWGERESSPMRRALALDDIGRWYSQGMIHEGNMIRLTTTSWRSGERCGLELEVLGSIPSRGNLGIYNFRISSGLVGGSGHSSLPPYRQSD</sequence>
<comment type="caution">
    <text evidence="2">The sequence shown here is derived from an EMBL/GenBank/DDBJ whole genome shotgun (WGS) entry which is preliminary data.</text>
</comment>
<organism evidence="2 3">
    <name type="scientific">Pararge aegeria aegeria</name>
    <dbReference type="NCBI Taxonomy" id="348720"/>
    <lineage>
        <taxon>Eukaryota</taxon>
        <taxon>Metazoa</taxon>
        <taxon>Ecdysozoa</taxon>
        <taxon>Arthropoda</taxon>
        <taxon>Hexapoda</taxon>
        <taxon>Insecta</taxon>
        <taxon>Pterygota</taxon>
        <taxon>Neoptera</taxon>
        <taxon>Endopterygota</taxon>
        <taxon>Lepidoptera</taxon>
        <taxon>Glossata</taxon>
        <taxon>Ditrysia</taxon>
        <taxon>Papilionoidea</taxon>
        <taxon>Nymphalidae</taxon>
        <taxon>Satyrinae</taxon>
        <taxon>Satyrini</taxon>
        <taxon>Parargina</taxon>
        <taxon>Pararge</taxon>
    </lineage>
</organism>
<dbReference type="Proteomes" id="UP000838756">
    <property type="component" value="Unassembled WGS sequence"/>
</dbReference>
<accession>A0A8S4RDT7</accession>
<feature type="region of interest" description="Disordered" evidence="1">
    <location>
        <begin position="1"/>
        <end position="29"/>
    </location>
</feature>
<protein>
    <submittedName>
        <fullName evidence="2">Jg5030 protein</fullName>
    </submittedName>
</protein>
<proteinExistence type="predicted"/>
<evidence type="ECO:0000313" key="2">
    <source>
        <dbReference type="EMBL" id="CAH2235053.1"/>
    </source>
</evidence>
<dbReference type="AlphaFoldDB" id="A0A8S4RDT7"/>
<name>A0A8S4RDT7_9NEOP</name>
<keyword evidence="3" id="KW-1185">Reference proteome</keyword>
<reference evidence="2" key="1">
    <citation type="submission" date="2022-03" db="EMBL/GenBank/DDBJ databases">
        <authorList>
            <person name="Lindestad O."/>
        </authorList>
    </citation>
    <scope>NUCLEOTIDE SEQUENCE</scope>
</reference>
<evidence type="ECO:0000313" key="3">
    <source>
        <dbReference type="Proteomes" id="UP000838756"/>
    </source>
</evidence>
<gene>
    <name evidence="2" type="primary">jg5030</name>
    <name evidence="2" type="ORF">PAEG_LOCUS12740</name>
</gene>